<dbReference type="Proteomes" id="UP001497525">
    <property type="component" value="Unassembled WGS sequence"/>
</dbReference>
<reference evidence="1" key="1">
    <citation type="submission" date="2024-06" db="EMBL/GenBank/DDBJ databases">
        <authorList>
            <person name="Liu X."/>
            <person name="Lenzi L."/>
            <person name="Haldenby T S."/>
            <person name="Uol C."/>
        </authorList>
    </citation>
    <scope>NUCLEOTIDE SEQUENCE</scope>
</reference>
<comment type="caution">
    <text evidence="1">The sequence shown here is derived from an EMBL/GenBank/DDBJ whole genome shotgun (WGS) entry which is preliminary data.</text>
</comment>
<organism evidence="1 2">
    <name type="scientific">Calicophoron daubneyi</name>
    <name type="common">Rumen fluke</name>
    <name type="synonym">Paramphistomum daubneyi</name>
    <dbReference type="NCBI Taxonomy" id="300641"/>
    <lineage>
        <taxon>Eukaryota</taxon>
        <taxon>Metazoa</taxon>
        <taxon>Spiralia</taxon>
        <taxon>Lophotrochozoa</taxon>
        <taxon>Platyhelminthes</taxon>
        <taxon>Trematoda</taxon>
        <taxon>Digenea</taxon>
        <taxon>Plagiorchiida</taxon>
        <taxon>Pronocephalata</taxon>
        <taxon>Paramphistomoidea</taxon>
        <taxon>Paramphistomidae</taxon>
        <taxon>Calicophoron</taxon>
    </lineage>
</organism>
<accession>A0AAV2TS38</accession>
<protein>
    <submittedName>
        <fullName evidence="1">Uncharacterized protein</fullName>
    </submittedName>
</protein>
<proteinExistence type="predicted"/>
<dbReference type="AlphaFoldDB" id="A0AAV2TS38"/>
<sequence length="434" mass="47755">MSCGVLQVLMTGPAFKRLRNHWARSVSDKPVAVQLLKVQPFIYAACRLSCLSDSIIEQAEQPYAIATSSYSQGGDDDTRIYDGSVWTNVRISDSPKCLQFQCSNRFRFRDGCFWLIQLTDYYIDRVSAKEFLIILNSFSSICEFHVEKSVFEKMPNIGAVFRFDSPISSSDTRFVQPAGFSHSPTSTNLNVPTGSVQSICTIPSEIPEIPGAYAVAPPLAVDEPLSDVRLPLFEAEIKSKPLSLNNASASSGTVACENPESRHLSSLEHELTENLPQEVEGKCATVDFGCQVSLPYESALVENSDSSEYASLDEQSRVRSLIQTTIRNSLKSLFSGLPKRFWSRKSAQPKIDPPALQRSCSCAQPRPPTDAASLGRVGGSIHWPTLLLPSDTDYSGLSNTSLYRDLCNPSSSKFVTHCRICKASKHGSPNPDCR</sequence>
<name>A0AAV2TS38_CALDB</name>
<evidence type="ECO:0000313" key="2">
    <source>
        <dbReference type="Proteomes" id="UP001497525"/>
    </source>
</evidence>
<evidence type="ECO:0000313" key="1">
    <source>
        <dbReference type="EMBL" id="CAL5138791.1"/>
    </source>
</evidence>
<dbReference type="EMBL" id="CAXLJL010000534">
    <property type="protein sequence ID" value="CAL5138791.1"/>
    <property type="molecule type" value="Genomic_DNA"/>
</dbReference>
<gene>
    <name evidence="1" type="ORF">CDAUBV1_LOCUS13667</name>
</gene>